<reference evidence="1" key="1">
    <citation type="submission" date="2023-04" db="EMBL/GenBank/DDBJ databases">
        <title>Phytophthora lilii NBRC 32176.</title>
        <authorList>
            <person name="Ichikawa N."/>
            <person name="Sato H."/>
            <person name="Tonouchi N."/>
        </authorList>
    </citation>
    <scope>NUCLEOTIDE SEQUENCE</scope>
    <source>
        <strain evidence="1">NBRC 32176</strain>
    </source>
</reference>
<sequence length="90" mass="10296">MHRRKRIRRQLKPQAMKIDGSGELDHSKPVAPFKNDYGSTNIETLSNKLQKISVSHLAKEQKKMKAPKYIDTSKLLTFNRSKRSKASSDA</sequence>
<dbReference type="AlphaFoldDB" id="A0A9W6WYC5"/>
<name>A0A9W6WYC5_9STRA</name>
<evidence type="ECO:0000313" key="1">
    <source>
        <dbReference type="EMBL" id="GMF22534.1"/>
    </source>
</evidence>
<gene>
    <name evidence="1" type="ORF">Plil01_000899700</name>
</gene>
<dbReference type="EMBL" id="BSXW01000444">
    <property type="protein sequence ID" value="GMF22534.1"/>
    <property type="molecule type" value="Genomic_DNA"/>
</dbReference>
<accession>A0A9W6WYC5</accession>
<comment type="caution">
    <text evidence="1">The sequence shown here is derived from an EMBL/GenBank/DDBJ whole genome shotgun (WGS) entry which is preliminary data.</text>
</comment>
<keyword evidence="2" id="KW-1185">Reference proteome</keyword>
<proteinExistence type="predicted"/>
<evidence type="ECO:0000313" key="2">
    <source>
        <dbReference type="Proteomes" id="UP001165083"/>
    </source>
</evidence>
<dbReference type="Proteomes" id="UP001165083">
    <property type="component" value="Unassembled WGS sequence"/>
</dbReference>
<organism evidence="1 2">
    <name type="scientific">Phytophthora lilii</name>
    <dbReference type="NCBI Taxonomy" id="2077276"/>
    <lineage>
        <taxon>Eukaryota</taxon>
        <taxon>Sar</taxon>
        <taxon>Stramenopiles</taxon>
        <taxon>Oomycota</taxon>
        <taxon>Peronosporomycetes</taxon>
        <taxon>Peronosporales</taxon>
        <taxon>Peronosporaceae</taxon>
        <taxon>Phytophthora</taxon>
    </lineage>
</organism>
<protein>
    <submittedName>
        <fullName evidence="1">Unnamed protein product</fullName>
    </submittedName>
</protein>